<name>A0A1I7YG74_9BILA</name>
<protein>
    <submittedName>
        <fullName evidence="2">Uncharacterized protein</fullName>
    </submittedName>
</protein>
<sequence length="104" mass="11590">MRWKITGIILSHAELSEVTPASLSETLWSWISSLGEIVAVSSAWNYGIQEITYPRPRLPGHHFYVLYSSLNDLMSPVQNTLICASAPEGMNANKKRNSATSRLQ</sequence>
<evidence type="ECO:0000313" key="2">
    <source>
        <dbReference type="WBParaSite" id="L893_g16016.t1"/>
    </source>
</evidence>
<evidence type="ECO:0000313" key="1">
    <source>
        <dbReference type="Proteomes" id="UP000095287"/>
    </source>
</evidence>
<accession>A0A1I7YG74</accession>
<proteinExistence type="predicted"/>
<keyword evidence="1" id="KW-1185">Reference proteome</keyword>
<organism evidence="1 2">
    <name type="scientific">Steinernema glaseri</name>
    <dbReference type="NCBI Taxonomy" id="37863"/>
    <lineage>
        <taxon>Eukaryota</taxon>
        <taxon>Metazoa</taxon>
        <taxon>Ecdysozoa</taxon>
        <taxon>Nematoda</taxon>
        <taxon>Chromadorea</taxon>
        <taxon>Rhabditida</taxon>
        <taxon>Tylenchina</taxon>
        <taxon>Panagrolaimomorpha</taxon>
        <taxon>Strongyloidoidea</taxon>
        <taxon>Steinernematidae</taxon>
        <taxon>Steinernema</taxon>
    </lineage>
</organism>
<reference evidence="2" key="1">
    <citation type="submission" date="2016-11" db="UniProtKB">
        <authorList>
            <consortium name="WormBaseParasite"/>
        </authorList>
    </citation>
    <scope>IDENTIFICATION</scope>
</reference>
<dbReference type="Proteomes" id="UP000095287">
    <property type="component" value="Unplaced"/>
</dbReference>
<dbReference type="WBParaSite" id="L893_g16016.t1">
    <property type="protein sequence ID" value="L893_g16016.t1"/>
    <property type="gene ID" value="L893_g16016"/>
</dbReference>
<dbReference type="AlphaFoldDB" id="A0A1I7YG74"/>